<accession>A0A5C6ENM4</accession>
<dbReference type="AlphaFoldDB" id="A0A5C6ENM4"/>
<gene>
    <name evidence="1" type="ORF">Poly51_48630</name>
</gene>
<evidence type="ECO:0000313" key="2">
    <source>
        <dbReference type="Proteomes" id="UP000318288"/>
    </source>
</evidence>
<keyword evidence="2" id="KW-1185">Reference proteome</keyword>
<sequence>MRCNGAGLASFHEWKINSPGPLIAPVNGLTRQMFDVFGCTCDYCDGRLQFCC</sequence>
<dbReference type="Proteomes" id="UP000318288">
    <property type="component" value="Unassembled WGS sequence"/>
</dbReference>
<protein>
    <submittedName>
        <fullName evidence="1">Uncharacterized protein</fullName>
    </submittedName>
</protein>
<proteinExistence type="predicted"/>
<reference evidence="1 2" key="1">
    <citation type="submission" date="2019-02" db="EMBL/GenBank/DDBJ databases">
        <title>Deep-cultivation of Planctomycetes and their phenomic and genomic characterization uncovers novel biology.</title>
        <authorList>
            <person name="Wiegand S."/>
            <person name="Jogler M."/>
            <person name="Boedeker C."/>
            <person name="Pinto D."/>
            <person name="Vollmers J."/>
            <person name="Rivas-Marin E."/>
            <person name="Kohn T."/>
            <person name="Peeters S.H."/>
            <person name="Heuer A."/>
            <person name="Rast P."/>
            <person name="Oberbeckmann S."/>
            <person name="Bunk B."/>
            <person name="Jeske O."/>
            <person name="Meyerdierks A."/>
            <person name="Storesund J.E."/>
            <person name="Kallscheuer N."/>
            <person name="Luecker S."/>
            <person name="Lage O.M."/>
            <person name="Pohl T."/>
            <person name="Merkel B.J."/>
            <person name="Hornburger P."/>
            <person name="Mueller R.-W."/>
            <person name="Bruemmer F."/>
            <person name="Labrenz M."/>
            <person name="Spormann A.M."/>
            <person name="Op Den Camp H."/>
            <person name="Overmann J."/>
            <person name="Amann R."/>
            <person name="Jetten M.S.M."/>
            <person name="Mascher T."/>
            <person name="Medema M.H."/>
            <person name="Devos D.P."/>
            <person name="Kaster A.-K."/>
            <person name="Ovreas L."/>
            <person name="Rohde M."/>
            <person name="Galperin M.Y."/>
            <person name="Jogler C."/>
        </authorList>
    </citation>
    <scope>NUCLEOTIDE SEQUENCE [LARGE SCALE GENOMIC DNA]</scope>
    <source>
        <strain evidence="1 2">Poly51</strain>
    </source>
</reference>
<dbReference type="EMBL" id="SJPW01000006">
    <property type="protein sequence ID" value="TWU48959.1"/>
    <property type="molecule type" value="Genomic_DNA"/>
</dbReference>
<organism evidence="1 2">
    <name type="scientific">Rubripirellula tenax</name>
    <dbReference type="NCBI Taxonomy" id="2528015"/>
    <lineage>
        <taxon>Bacteria</taxon>
        <taxon>Pseudomonadati</taxon>
        <taxon>Planctomycetota</taxon>
        <taxon>Planctomycetia</taxon>
        <taxon>Pirellulales</taxon>
        <taxon>Pirellulaceae</taxon>
        <taxon>Rubripirellula</taxon>
    </lineage>
</organism>
<name>A0A5C6ENM4_9BACT</name>
<comment type="caution">
    <text evidence="1">The sequence shown here is derived from an EMBL/GenBank/DDBJ whole genome shotgun (WGS) entry which is preliminary data.</text>
</comment>
<evidence type="ECO:0000313" key="1">
    <source>
        <dbReference type="EMBL" id="TWU48959.1"/>
    </source>
</evidence>